<dbReference type="Pfam" id="PF00589">
    <property type="entry name" value="Phage_integrase"/>
    <property type="match status" value="1"/>
</dbReference>
<dbReference type="CDD" id="cd01189">
    <property type="entry name" value="INT_ICEBs1_C_like"/>
    <property type="match status" value="1"/>
</dbReference>
<evidence type="ECO:0000256" key="4">
    <source>
        <dbReference type="PROSITE-ProRule" id="PRU01248"/>
    </source>
</evidence>
<dbReference type="InterPro" id="IPR011010">
    <property type="entry name" value="DNA_brk_join_enz"/>
</dbReference>
<dbReference type="EMBL" id="NBWZ01000001">
    <property type="protein sequence ID" value="RFA07938.1"/>
    <property type="molecule type" value="Genomic_DNA"/>
</dbReference>
<organism evidence="7 8">
    <name type="scientific">Subtercola boreus</name>
    <dbReference type="NCBI Taxonomy" id="120213"/>
    <lineage>
        <taxon>Bacteria</taxon>
        <taxon>Bacillati</taxon>
        <taxon>Actinomycetota</taxon>
        <taxon>Actinomycetes</taxon>
        <taxon>Micrococcales</taxon>
        <taxon>Microbacteriaceae</taxon>
        <taxon>Subtercola</taxon>
    </lineage>
</organism>
<evidence type="ECO:0000256" key="2">
    <source>
        <dbReference type="ARBA" id="ARBA00023125"/>
    </source>
</evidence>
<feature type="domain" description="Core-binding (CB)" evidence="6">
    <location>
        <begin position="70"/>
        <end position="153"/>
    </location>
</feature>
<proteinExistence type="inferred from homology"/>
<keyword evidence="2 4" id="KW-0238">DNA-binding</keyword>
<dbReference type="OrthoDB" id="1822491at2"/>
<dbReference type="SUPFAM" id="SSF56349">
    <property type="entry name" value="DNA breaking-rejoining enzymes"/>
    <property type="match status" value="1"/>
</dbReference>
<evidence type="ECO:0008006" key="9">
    <source>
        <dbReference type="Google" id="ProtNLM"/>
    </source>
</evidence>
<reference evidence="7 8" key="1">
    <citation type="submission" date="2017-04" db="EMBL/GenBank/DDBJ databases">
        <title>Comparative genome analysis of Subtercola boreus.</title>
        <authorList>
            <person name="Cho Y.-J."/>
            <person name="Cho A."/>
            <person name="Kim O.-S."/>
            <person name="Lee J.-I."/>
        </authorList>
    </citation>
    <scope>NUCLEOTIDE SEQUENCE [LARGE SCALE GENOMIC DNA]</scope>
    <source>
        <strain evidence="7 8">K300</strain>
    </source>
</reference>
<dbReference type="Gene3D" id="1.10.443.10">
    <property type="entry name" value="Intergrase catalytic core"/>
    <property type="match status" value="1"/>
</dbReference>
<feature type="domain" description="Tyr recombinase" evidence="5">
    <location>
        <begin position="178"/>
        <end position="387"/>
    </location>
</feature>
<dbReference type="InterPro" id="IPR013762">
    <property type="entry name" value="Integrase-like_cat_sf"/>
</dbReference>
<sequence length="391" mass="43203">MSAVTVSKGNGTVFKDGRGKWIAAVDMGMTAEGKRDRKRRVCRSEREAKTILRQLCADRDSMKAKAEQPATVGALAASWLEYGLKDSIRDSTKQSYTYHWRSHIEATFGEKLASEVKPQDVNEWVSVLRLRNLSTSTVKAARQVLGAIFRHALAEGTVQSNPVARSRTVGKREGEVTQVKEPYTLPEARQLVAAAGIDSYLEGVLILAVHLGLRRGETLGLRWSAIDLRSGSLRVEASLSEKRIEKANGTSGVSLQLTSPKTESSLRRLQLSDFVVETLRRQQHRQAIQRMEAGEHWDETDLVFTNSYGGPLYPSTVGKQIKRVERQAGLREIRFHDLRHTAARIMLEGGARIEHVSKAFGHSSIAVTMDVYAKHATSLADGATSALSAAW</sequence>
<evidence type="ECO:0000313" key="8">
    <source>
        <dbReference type="Proteomes" id="UP000256486"/>
    </source>
</evidence>
<evidence type="ECO:0000313" key="7">
    <source>
        <dbReference type="EMBL" id="RFA07938.1"/>
    </source>
</evidence>
<dbReference type="InterPro" id="IPR044068">
    <property type="entry name" value="CB"/>
</dbReference>
<keyword evidence="3" id="KW-0233">DNA recombination</keyword>
<dbReference type="Pfam" id="PF22022">
    <property type="entry name" value="Phage_int_M"/>
    <property type="match status" value="1"/>
</dbReference>
<dbReference type="PROSITE" id="PS51900">
    <property type="entry name" value="CB"/>
    <property type="match status" value="1"/>
</dbReference>
<dbReference type="PANTHER" id="PTHR30349:SF64">
    <property type="entry name" value="PROPHAGE INTEGRASE INTD-RELATED"/>
    <property type="match status" value="1"/>
</dbReference>
<keyword evidence="8" id="KW-1185">Reference proteome</keyword>
<dbReference type="InterPro" id="IPR053876">
    <property type="entry name" value="Phage_int_M"/>
</dbReference>
<dbReference type="GO" id="GO:0015074">
    <property type="term" value="P:DNA integration"/>
    <property type="evidence" value="ECO:0007669"/>
    <property type="project" value="InterPro"/>
</dbReference>
<dbReference type="InterPro" id="IPR002104">
    <property type="entry name" value="Integrase_catalytic"/>
</dbReference>
<evidence type="ECO:0000259" key="6">
    <source>
        <dbReference type="PROSITE" id="PS51900"/>
    </source>
</evidence>
<dbReference type="Gene3D" id="1.10.150.130">
    <property type="match status" value="1"/>
</dbReference>
<dbReference type="RefSeq" id="WP_116413357.1">
    <property type="nucleotide sequence ID" value="NZ_VFOO01000001.1"/>
</dbReference>
<dbReference type="GO" id="GO:0003677">
    <property type="term" value="F:DNA binding"/>
    <property type="evidence" value="ECO:0007669"/>
    <property type="project" value="UniProtKB-UniRule"/>
</dbReference>
<dbReference type="PROSITE" id="PS51898">
    <property type="entry name" value="TYR_RECOMBINASE"/>
    <property type="match status" value="1"/>
</dbReference>
<dbReference type="AlphaFoldDB" id="A0A3E0VEP8"/>
<dbReference type="InterPro" id="IPR050090">
    <property type="entry name" value="Tyrosine_recombinase_XerCD"/>
</dbReference>
<dbReference type="Proteomes" id="UP000256486">
    <property type="component" value="Unassembled WGS sequence"/>
</dbReference>
<evidence type="ECO:0000256" key="3">
    <source>
        <dbReference type="ARBA" id="ARBA00023172"/>
    </source>
</evidence>
<comment type="similarity">
    <text evidence="1">Belongs to the 'phage' integrase family.</text>
</comment>
<dbReference type="PANTHER" id="PTHR30349">
    <property type="entry name" value="PHAGE INTEGRASE-RELATED"/>
    <property type="match status" value="1"/>
</dbReference>
<evidence type="ECO:0000259" key="5">
    <source>
        <dbReference type="PROSITE" id="PS51898"/>
    </source>
</evidence>
<gene>
    <name evidence="7" type="ORF">B7R54_00955</name>
</gene>
<comment type="caution">
    <text evidence="7">The sequence shown here is derived from an EMBL/GenBank/DDBJ whole genome shotgun (WGS) entry which is preliminary data.</text>
</comment>
<accession>A0A3E0VEP8</accession>
<dbReference type="InterPro" id="IPR010998">
    <property type="entry name" value="Integrase_recombinase_N"/>
</dbReference>
<protein>
    <recommendedName>
        <fullName evidence="9">Site-specific integrase</fullName>
    </recommendedName>
</protein>
<name>A0A3E0VEP8_9MICO</name>
<evidence type="ECO:0000256" key="1">
    <source>
        <dbReference type="ARBA" id="ARBA00008857"/>
    </source>
</evidence>
<dbReference type="GO" id="GO:0006310">
    <property type="term" value="P:DNA recombination"/>
    <property type="evidence" value="ECO:0007669"/>
    <property type="project" value="UniProtKB-KW"/>
</dbReference>